<evidence type="ECO:0000256" key="1">
    <source>
        <dbReference type="ARBA" id="ARBA00007401"/>
    </source>
</evidence>
<dbReference type="GO" id="GO:0004553">
    <property type="term" value="F:hydrolase activity, hydrolyzing O-glycosyl compounds"/>
    <property type="evidence" value="ECO:0007669"/>
    <property type="project" value="InterPro"/>
</dbReference>
<dbReference type="AlphaFoldDB" id="A0A4R6GUP4"/>
<gene>
    <name evidence="10" type="ORF">DET52_108192</name>
</gene>
<dbReference type="InterPro" id="IPR017853">
    <property type="entry name" value="GH"/>
</dbReference>
<dbReference type="InterPro" id="IPR036156">
    <property type="entry name" value="Beta-gal/glucu_dom_sf"/>
</dbReference>
<dbReference type="Gene3D" id="2.60.40.10">
    <property type="entry name" value="Immunoglobulins"/>
    <property type="match status" value="2"/>
</dbReference>
<dbReference type="Pfam" id="PF11721">
    <property type="entry name" value="Malectin"/>
    <property type="match status" value="1"/>
</dbReference>
<evidence type="ECO:0000313" key="11">
    <source>
        <dbReference type="Proteomes" id="UP000294848"/>
    </source>
</evidence>
<evidence type="ECO:0000313" key="10">
    <source>
        <dbReference type="EMBL" id="TDN98404.1"/>
    </source>
</evidence>
<dbReference type="Gene3D" id="2.60.120.260">
    <property type="entry name" value="Galactose-binding domain-like"/>
    <property type="match status" value="1"/>
</dbReference>
<dbReference type="Pfam" id="PF02837">
    <property type="entry name" value="Glyco_hydro_2_N"/>
    <property type="match status" value="1"/>
</dbReference>
<comment type="similarity">
    <text evidence="1">Belongs to the glycosyl hydrolase 2 family.</text>
</comment>
<dbReference type="SUPFAM" id="SSF49785">
    <property type="entry name" value="Galactose-binding domain-like"/>
    <property type="match status" value="1"/>
</dbReference>
<dbReference type="Gene3D" id="2.60.120.430">
    <property type="entry name" value="Galactose-binding lectin"/>
    <property type="match status" value="1"/>
</dbReference>
<protein>
    <submittedName>
        <fullName evidence="10">Beta-galactosidase</fullName>
    </submittedName>
</protein>
<dbReference type="Gene3D" id="3.20.20.80">
    <property type="entry name" value="Glycosidases"/>
    <property type="match status" value="1"/>
</dbReference>
<dbReference type="InterPro" id="IPR013783">
    <property type="entry name" value="Ig-like_fold"/>
</dbReference>
<dbReference type="PRINTS" id="PR00132">
    <property type="entry name" value="GLHYDRLASE2"/>
</dbReference>
<organism evidence="10 11">
    <name type="scientific">Sunxiuqinia elliptica</name>
    <dbReference type="NCBI Taxonomy" id="655355"/>
    <lineage>
        <taxon>Bacteria</taxon>
        <taxon>Pseudomonadati</taxon>
        <taxon>Bacteroidota</taxon>
        <taxon>Bacteroidia</taxon>
        <taxon>Marinilabiliales</taxon>
        <taxon>Prolixibacteraceae</taxon>
        <taxon>Sunxiuqinia</taxon>
    </lineage>
</organism>
<dbReference type="Pfam" id="PF02836">
    <property type="entry name" value="Glyco_hydro_2_C"/>
    <property type="match status" value="1"/>
</dbReference>
<dbReference type="SUPFAM" id="SSF51445">
    <property type="entry name" value="(Trans)glycosidases"/>
    <property type="match status" value="1"/>
</dbReference>
<dbReference type="GO" id="GO:0005975">
    <property type="term" value="P:carbohydrate metabolic process"/>
    <property type="evidence" value="ECO:0007669"/>
    <property type="project" value="InterPro"/>
</dbReference>
<accession>A0A4R6GUP4</accession>
<dbReference type="InterPro" id="IPR051913">
    <property type="entry name" value="GH2_Domain-Containing"/>
</dbReference>
<keyword evidence="3" id="KW-0326">Glycosidase</keyword>
<dbReference type="InterPro" id="IPR006104">
    <property type="entry name" value="Glyco_hydro_2_N"/>
</dbReference>
<dbReference type="InterPro" id="IPR008979">
    <property type="entry name" value="Galactose-bd-like_sf"/>
</dbReference>
<feature type="chain" id="PRO_5020583239" evidence="4">
    <location>
        <begin position="20"/>
        <end position="863"/>
    </location>
</feature>
<evidence type="ECO:0000256" key="3">
    <source>
        <dbReference type="ARBA" id="ARBA00023295"/>
    </source>
</evidence>
<comment type="caution">
    <text evidence="10">The sequence shown here is derived from an EMBL/GenBank/DDBJ whole genome shotgun (WGS) entry which is preliminary data.</text>
</comment>
<sequence length="863" mass="98335">MKRLLLTLFVISQFGSVYAQVLQTSFNEGWFFKNERTGKDSIQVVLPHHWNDDAYISKAYYRGVGEYSKRFVISKTSEKTQQYLYFEGVNSRVDVILNDTHVLTHSGGYTGFYVHLTPYLKYNSTNNIRLIVDNTNDNLAPLSGDFTIFGGVYRPVWLIEKEDISFELDSLGGRGLLFSINKVSDKQAKGELQLSINNTSCNNELVTIEIQGFDPQEQAVFDASVRKKIRMGSNHVKVTLPTLKQPMLWSPDTPNLYTLDVVLKDNNGKVLDQLQETIGWRWFEIGADNALCLNGKRIKLMGASRHQDREGYGIALSDVQHSDDIKVLKSMGANFIRLAHYPQSEAVLDACDKYGLLVWEEVPVVDLVNENQVFFDNAERQLREMVRQHYNHPSVVMWGYMNEAIIQVPHRIKENNERQERYAATVRLAQHLERVCKSIDSQRLTVMAYHGTTLYNDIGLAGIADVSGWNLYDGWYGGGLEGFETFVSKQHQEYPERPLIISEFGAGSDKRIHSLKPRKFDFSIEYQQLFMEHYWPVIRDSAFIMGGAMWNLVDFSSALRNESMPRINNKGLMYSNRELKDVFFYQKAFLSDNTPVLHLATRDWPQRMLLDSDSIQVIKVYSNLQEVELRINDVSLGKKETNNFTAQWEVELDEGINRLSVQGLFNGEAVSDFTTLEISYLQRRISENNTVDICINAGSDAYFHADGSSLVFVPDMPYEKGSWGFLNGEAMERGDRPGTTAEIKGSSDDPLFQTRREGEITYRFDVEPGTYELSLGFADLNYYGQPLAYDLGNSAVDDRQISVFNIVLNGEELEPNFSPAQMVGGNHALLKTYVIATDQPFIEVKFIPVKGKSYVNSLRIRAK</sequence>
<dbReference type="InterPro" id="IPR021720">
    <property type="entry name" value="Malectin_dom"/>
</dbReference>
<proteinExistence type="inferred from homology"/>
<feature type="domain" description="Glycoside hydrolase family 2 immunoglobulin-like beta-sandwich" evidence="5">
    <location>
        <begin position="182"/>
        <end position="281"/>
    </location>
</feature>
<dbReference type="OrthoDB" id="9801077at2"/>
<dbReference type="Pfam" id="PF00703">
    <property type="entry name" value="Glyco_hydro_2"/>
    <property type="match status" value="1"/>
</dbReference>
<dbReference type="InterPro" id="IPR032311">
    <property type="entry name" value="DUF4982"/>
</dbReference>
<evidence type="ECO:0000259" key="5">
    <source>
        <dbReference type="Pfam" id="PF00703"/>
    </source>
</evidence>
<dbReference type="InterPro" id="IPR006101">
    <property type="entry name" value="Glyco_hydro_2"/>
</dbReference>
<dbReference type="Proteomes" id="UP000294848">
    <property type="component" value="Unassembled WGS sequence"/>
</dbReference>
<feature type="signal peptide" evidence="4">
    <location>
        <begin position="1"/>
        <end position="19"/>
    </location>
</feature>
<dbReference type="PANTHER" id="PTHR42732">
    <property type="entry name" value="BETA-GALACTOSIDASE"/>
    <property type="match status" value="1"/>
</dbReference>
<evidence type="ECO:0000259" key="8">
    <source>
        <dbReference type="Pfam" id="PF11721"/>
    </source>
</evidence>
<feature type="domain" description="DUF4982" evidence="9">
    <location>
        <begin position="618"/>
        <end position="670"/>
    </location>
</feature>
<evidence type="ECO:0000256" key="2">
    <source>
        <dbReference type="ARBA" id="ARBA00022801"/>
    </source>
</evidence>
<dbReference type="InterPro" id="IPR006103">
    <property type="entry name" value="Glyco_hydro_2_cat"/>
</dbReference>
<reference evidence="10 11" key="1">
    <citation type="submission" date="2019-03" db="EMBL/GenBank/DDBJ databases">
        <title>Freshwater and sediment microbial communities from various areas in North America, analyzing microbe dynamics in response to fracking.</title>
        <authorList>
            <person name="Lamendella R."/>
        </authorList>
    </citation>
    <scope>NUCLEOTIDE SEQUENCE [LARGE SCALE GENOMIC DNA]</scope>
    <source>
        <strain evidence="10 11">114D</strain>
    </source>
</reference>
<dbReference type="SUPFAM" id="SSF49303">
    <property type="entry name" value="beta-Galactosidase/glucuronidase domain"/>
    <property type="match status" value="1"/>
</dbReference>
<dbReference type="PANTHER" id="PTHR42732:SF1">
    <property type="entry name" value="BETA-MANNOSIDASE"/>
    <property type="match status" value="1"/>
</dbReference>
<evidence type="ECO:0000256" key="4">
    <source>
        <dbReference type="SAM" id="SignalP"/>
    </source>
</evidence>
<feature type="domain" description="Malectin" evidence="8">
    <location>
        <begin position="693"/>
        <end position="855"/>
    </location>
</feature>
<evidence type="ECO:0000259" key="6">
    <source>
        <dbReference type="Pfam" id="PF02836"/>
    </source>
</evidence>
<keyword evidence="4" id="KW-0732">Signal</keyword>
<dbReference type="RefSeq" id="WP_133466191.1">
    <property type="nucleotide sequence ID" value="NZ_SNWI01000008.1"/>
</dbReference>
<feature type="domain" description="Glycoside hydrolase family 2 catalytic" evidence="6">
    <location>
        <begin position="288"/>
        <end position="587"/>
    </location>
</feature>
<keyword evidence="2" id="KW-0378">Hydrolase</keyword>
<evidence type="ECO:0000259" key="9">
    <source>
        <dbReference type="Pfam" id="PF16355"/>
    </source>
</evidence>
<feature type="domain" description="Glycosyl hydrolases family 2 sugar binding" evidence="7">
    <location>
        <begin position="61"/>
        <end position="160"/>
    </location>
</feature>
<dbReference type="Pfam" id="PF16355">
    <property type="entry name" value="DUF4982"/>
    <property type="match status" value="1"/>
</dbReference>
<name>A0A4R6GUP4_9BACT</name>
<dbReference type="EMBL" id="SNWI01000008">
    <property type="protein sequence ID" value="TDN98404.1"/>
    <property type="molecule type" value="Genomic_DNA"/>
</dbReference>
<dbReference type="InterPro" id="IPR006102">
    <property type="entry name" value="Ig-like_GH2"/>
</dbReference>
<evidence type="ECO:0000259" key="7">
    <source>
        <dbReference type="Pfam" id="PF02837"/>
    </source>
</evidence>